<evidence type="ECO:0000256" key="1">
    <source>
        <dbReference type="SAM" id="MobiDB-lite"/>
    </source>
</evidence>
<dbReference type="AlphaFoldDB" id="M7C327"/>
<proteinExistence type="predicted"/>
<dbReference type="EMBL" id="KB531133">
    <property type="protein sequence ID" value="EMP34817.1"/>
    <property type="molecule type" value="Genomic_DNA"/>
</dbReference>
<feature type="compositionally biased region" description="Polar residues" evidence="1">
    <location>
        <begin position="173"/>
        <end position="184"/>
    </location>
</feature>
<dbReference type="Proteomes" id="UP000031443">
    <property type="component" value="Unassembled WGS sequence"/>
</dbReference>
<accession>M7C327</accession>
<protein>
    <submittedName>
        <fullName evidence="2">Uncharacterized protein</fullName>
    </submittedName>
</protein>
<evidence type="ECO:0000313" key="2">
    <source>
        <dbReference type="EMBL" id="EMP34817.1"/>
    </source>
</evidence>
<feature type="compositionally biased region" description="Low complexity" evidence="1">
    <location>
        <begin position="136"/>
        <end position="148"/>
    </location>
</feature>
<organism evidence="2 3">
    <name type="scientific">Chelonia mydas</name>
    <name type="common">Green sea-turtle</name>
    <name type="synonym">Chelonia agassizi</name>
    <dbReference type="NCBI Taxonomy" id="8469"/>
    <lineage>
        <taxon>Eukaryota</taxon>
        <taxon>Metazoa</taxon>
        <taxon>Chordata</taxon>
        <taxon>Craniata</taxon>
        <taxon>Vertebrata</taxon>
        <taxon>Euteleostomi</taxon>
        <taxon>Archelosauria</taxon>
        <taxon>Testudinata</taxon>
        <taxon>Testudines</taxon>
        <taxon>Cryptodira</taxon>
        <taxon>Durocryptodira</taxon>
        <taxon>Americhelydia</taxon>
        <taxon>Chelonioidea</taxon>
        <taxon>Cheloniidae</taxon>
        <taxon>Chelonia</taxon>
    </lineage>
</organism>
<evidence type="ECO:0000313" key="3">
    <source>
        <dbReference type="Proteomes" id="UP000031443"/>
    </source>
</evidence>
<name>M7C327_CHEMY</name>
<feature type="region of interest" description="Disordered" evidence="1">
    <location>
        <begin position="100"/>
        <end position="196"/>
    </location>
</feature>
<reference evidence="3" key="1">
    <citation type="journal article" date="2013" name="Nat. Genet.">
        <title>The draft genomes of soft-shell turtle and green sea turtle yield insights into the development and evolution of the turtle-specific body plan.</title>
        <authorList>
            <person name="Wang Z."/>
            <person name="Pascual-Anaya J."/>
            <person name="Zadissa A."/>
            <person name="Li W."/>
            <person name="Niimura Y."/>
            <person name="Huang Z."/>
            <person name="Li C."/>
            <person name="White S."/>
            <person name="Xiong Z."/>
            <person name="Fang D."/>
            <person name="Wang B."/>
            <person name="Ming Y."/>
            <person name="Chen Y."/>
            <person name="Zheng Y."/>
            <person name="Kuraku S."/>
            <person name="Pignatelli M."/>
            <person name="Herrero J."/>
            <person name="Beal K."/>
            <person name="Nozawa M."/>
            <person name="Li Q."/>
            <person name="Wang J."/>
            <person name="Zhang H."/>
            <person name="Yu L."/>
            <person name="Shigenobu S."/>
            <person name="Wang J."/>
            <person name="Liu J."/>
            <person name="Flicek P."/>
            <person name="Searle S."/>
            <person name="Wang J."/>
            <person name="Kuratani S."/>
            <person name="Yin Y."/>
            <person name="Aken B."/>
            <person name="Zhang G."/>
            <person name="Irie N."/>
        </authorList>
    </citation>
    <scope>NUCLEOTIDE SEQUENCE [LARGE SCALE GENOMIC DNA]</scope>
</reference>
<sequence>MLIYTRVLKFKARTDRKTDQMNCRCSTSHHQHPSAVKLLEDSFNKTQAGSVHWKYAGFLMACWGPQVPGSANLRQPHHLGYPGVQPWSLAAMTGAGAVRSTAGKLGRPENPDQLGLSELPEGSASSFQGPRQLRMQTGQGPQGLQTPGAADPGSSSSPETDDGSFSCCFSCSRQSTALGKQTDQAGARTAVGNLSE</sequence>
<gene>
    <name evidence="2" type="ORF">UY3_08003</name>
</gene>
<keyword evidence="3" id="KW-1185">Reference proteome</keyword>